<dbReference type="PANTHER" id="PTHR34193:SF10">
    <property type="entry name" value="DUF1645 FAMILY PROTEIN"/>
    <property type="match status" value="1"/>
</dbReference>
<reference evidence="2 3" key="1">
    <citation type="journal article" date="2024" name="G3 (Bethesda)">
        <title>Genome assembly of Hibiscus sabdariffa L. provides insights into metabolisms of medicinal natural products.</title>
        <authorList>
            <person name="Kim T."/>
        </authorList>
    </citation>
    <scope>NUCLEOTIDE SEQUENCE [LARGE SCALE GENOMIC DNA]</scope>
    <source>
        <strain evidence="2">TK-2024</strain>
        <tissue evidence="2">Old leaves</tissue>
    </source>
</reference>
<name>A0ABR2RF46_9ROSI</name>
<keyword evidence="3" id="KW-1185">Reference proteome</keyword>
<evidence type="ECO:0000313" key="2">
    <source>
        <dbReference type="EMBL" id="KAK9011421.1"/>
    </source>
</evidence>
<proteinExistence type="predicted"/>
<feature type="compositionally biased region" description="Polar residues" evidence="1">
    <location>
        <begin position="12"/>
        <end position="23"/>
    </location>
</feature>
<feature type="region of interest" description="Disordered" evidence="1">
    <location>
        <begin position="1"/>
        <end position="25"/>
    </location>
</feature>
<evidence type="ECO:0000256" key="1">
    <source>
        <dbReference type="SAM" id="MobiDB-lite"/>
    </source>
</evidence>
<dbReference type="PANTHER" id="PTHR34193">
    <property type="entry name" value="OS11G0199801 PROTEIN"/>
    <property type="match status" value="1"/>
</dbReference>
<dbReference type="EMBL" id="JBBPBN010000023">
    <property type="protein sequence ID" value="KAK9011421.1"/>
    <property type="molecule type" value="Genomic_DNA"/>
</dbReference>
<gene>
    <name evidence="2" type="ORF">V6N11_044272</name>
</gene>
<sequence length="255" mass="29238">MMLDRRHGVTGHQISSFNQPYRTHSNRDGTGDIEFDFWGERETWYYDDNNNNLDDGSEVEFRVEEACVGDSPSPLWGANKVTDDSPLLPNNHFYSNLSPTRRRQIIEQGRKELMEMVRNMPESSYELSLKDLVDQQNSSDTVKEKVVYEDKSFRMETERKKRKAKAKAGSLSRTASMEANHFLLKMFFPTCLSFKKKSTAENSSKVSPSPSCEGSEKLGCKEKFLARLLAILGFQEKMVANKQTVLDLEMKSSDF</sequence>
<protein>
    <submittedName>
        <fullName evidence="2">Uncharacterized protein</fullName>
    </submittedName>
</protein>
<evidence type="ECO:0000313" key="3">
    <source>
        <dbReference type="Proteomes" id="UP001396334"/>
    </source>
</evidence>
<accession>A0ABR2RF46</accession>
<dbReference type="Proteomes" id="UP001396334">
    <property type="component" value="Unassembled WGS sequence"/>
</dbReference>
<comment type="caution">
    <text evidence="2">The sequence shown here is derived from an EMBL/GenBank/DDBJ whole genome shotgun (WGS) entry which is preliminary data.</text>
</comment>
<organism evidence="2 3">
    <name type="scientific">Hibiscus sabdariffa</name>
    <name type="common">roselle</name>
    <dbReference type="NCBI Taxonomy" id="183260"/>
    <lineage>
        <taxon>Eukaryota</taxon>
        <taxon>Viridiplantae</taxon>
        <taxon>Streptophyta</taxon>
        <taxon>Embryophyta</taxon>
        <taxon>Tracheophyta</taxon>
        <taxon>Spermatophyta</taxon>
        <taxon>Magnoliopsida</taxon>
        <taxon>eudicotyledons</taxon>
        <taxon>Gunneridae</taxon>
        <taxon>Pentapetalae</taxon>
        <taxon>rosids</taxon>
        <taxon>malvids</taxon>
        <taxon>Malvales</taxon>
        <taxon>Malvaceae</taxon>
        <taxon>Malvoideae</taxon>
        <taxon>Hibiscus</taxon>
    </lineage>
</organism>